<dbReference type="RefSeq" id="WP_096497018.1">
    <property type="nucleotide sequence ID" value="NZ_CP023445.1"/>
</dbReference>
<feature type="domain" description="Tox-PL" evidence="2">
    <location>
        <begin position="96"/>
        <end position="198"/>
    </location>
</feature>
<evidence type="ECO:0000313" key="3">
    <source>
        <dbReference type="EMBL" id="ATE57304.1"/>
    </source>
</evidence>
<evidence type="ECO:0000259" key="2">
    <source>
        <dbReference type="Pfam" id="PF15644"/>
    </source>
</evidence>
<dbReference type="Pfam" id="PF15644">
    <property type="entry name" value="Gln_amidase"/>
    <property type="match status" value="1"/>
</dbReference>
<protein>
    <submittedName>
        <fullName evidence="3">Uncharacterized protein</fullName>
    </submittedName>
</protein>
<sequence length="422" mass="45755">MTQARSTAERWLDHVYGGAVEPSGDAVLVTPAHTVFGCRYTGSDEPMLAAALAVPGDGGQPFPLPNDDPFSVLDLVDGQPAARAMTDPADWVWRLNARGSVVAVDALVDRRPASVVPWRPEHELPGWWDRLRAWHFPHAEVSAVPDWEAAVAALRDGGEDTRGVVWVRRELAGAEVTGHLLYAHHGPDGVVVLDGMRGGPADLEVVAVKELVLARFHRPRPPVELLGFEAAVRRAEEHLAQAYGAGEVVLVDPSPEDELSRGWLFACTTAAYRDSDDLRYQMLDAALVVPKESDRAPFALPNADPWPWLERWDAGDAAGLDAPPAPSHAAWIGHTAAELGQVTGVSTHLGWAGVFGEFAGMEVGRTALVWVRRRDRRGRETVGHLLNGRRAEGGVQLADGTRPEPPVLTDEGLLGLHVIHYR</sequence>
<dbReference type="InterPro" id="IPR028908">
    <property type="entry name" value="Tox-PL_dom"/>
</dbReference>
<accession>A0A290ZEA3</accession>
<evidence type="ECO:0000313" key="4">
    <source>
        <dbReference type="Proteomes" id="UP000218505"/>
    </source>
</evidence>
<dbReference type="Pfam" id="PF15567">
    <property type="entry name" value="Imm35"/>
    <property type="match status" value="1"/>
</dbReference>
<dbReference type="KEGG" id="apre:CNX65_31695"/>
<dbReference type="InterPro" id="IPR029082">
    <property type="entry name" value="Imm35"/>
</dbReference>
<keyword evidence="4" id="KW-1185">Reference proteome</keyword>
<name>A0A290ZEA3_9PSEU</name>
<reference evidence="3" key="1">
    <citation type="submission" date="2017-09" db="EMBL/GenBank/DDBJ databases">
        <title>Complete Genome Sequence of ansamitocin-producing Bacterium Actinosynnema pretiosum X47.</title>
        <authorList>
            <person name="Cao G."/>
            <person name="Zong G."/>
            <person name="Zhong C."/>
            <person name="Fu J."/>
        </authorList>
    </citation>
    <scope>NUCLEOTIDE SEQUENCE [LARGE SCALE GENOMIC DNA]</scope>
    <source>
        <strain evidence="3">X47</strain>
    </source>
</reference>
<dbReference type="EMBL" id="CP023445">
    <property type="protein sequence ID" value="ATE57304.1"/>
    <property type="molecule type" value="Genomic_DNA"/>
</dbReference>
<evidence type="ECO:0000259" key="1">
    <source>
        <dbReference type="Pfam" id="PF15567"/>
    </source>
</evidence>
<organism evidence="3 4">
    <name type="scientific">Actinosynnema pretiosum</name>
    <dbReference type="NCBI Taxonomy" id="42197"/>
    <lineage>
        <taxon>Bacteria</taxon>
        <taxon>Bacillati</taxon>
        <taxon>Actinomycetota</taxon>
        <taxon>Actinomycetes</taxon>
        <taxon>Pseudonocardiales</taxon>
        <taxon>Pseudonocardiaceae</taxon>
        <taxon>Actinosynnema</taxon>
    </lineage>
</organism>
<gene>
    <name evidence="3" type="ORF">CNX65_31695</name>
</gene>
<proteinExistence type="predicted"/>
<feature type="domain" description="Immunity protein 35" evidence="1">
    <location>
        <begin position="230"/>
        <end position="314"/>
    </location>
</feature>
<dbReference type="Proteomes" id="UP000218505">
    <property type="component" value="Chromosome"/>
</dbReference>
<dbReference type="AlphaFoldDB" id="A0A290ZEA3"/>